<keyword evidence="6" id="KW-1003">Cell membrane</keyword>
<dbReference type="PANTHER" id="PTHR42698">
    <property type="entry name" value="GTPASE ERA"/>
    <property type="match status" value="1"/>
</dbReference>
<keyword evidence="6" id="KW-0699">rRNA-binding</keyword>
<dbReference type="GO" id="GO:0043024">
    <property type="term" value="F:ribosomal small subunit binding"/>
    <property type="evidence" value="ECO:0007669"/>
    <property type="project" value="TreeGrafter"/>
</dbReference>
<evidence type="ECO:0000313" key="12">
    <source>
        <dbReference type="Proteomes" id="UP000186469"/>
    </source>
</evidence>
<evidence type="ECO:0000259" key="10">
    <source>
        <dbReference type="PROSITE" id="PS51713"/>
    </source>
</evidence>
<dbReference type="SUPFAM" id="SSF54814">
    <property type="entry name" value="Prokaryotic type KH domain (KH-domain type II)"/>
    <property type="match status" value="1"/>
</dbReference>
<evidence type="ECO:0000256" key="1">
    <source>
        <dbReference type="ARBA" id="ARBA00007921"/>
    </source>
</evidence>
<keyword evidence="6" id="KW-0963">Cytoplasm</keyword>
<feature type="binding site" evidence="6">
    <location>
        <begin position="15"/>
        <end position="22"/>
    </location>
    <ligand>
        <name>GTP</name>
        <dbReference type="ChEBI" id="CHEBI:37565"/>
    </ligand>
</feature>
<keyword evidence="3 6" id="KW-0547">Nucleotide-binding</keyword>
<dbReference type="GO" id="GO:0070181">
    <property type="term" value="F:small ribosomal subunit rRNA binding"/>
    <property type="evidence" value="ECO:0007669"/>
    <property type="project" value="UniProtKB-UniRule"/>
</dbReference>
<dbReference type="OrthoDB" id="9805918at2"/>
<comment type="subunit">
    <text evidence="6">Monomer.</text>
</comment>
<evidence type="ECO:0000256" key="3">
    <source>
        <dbReference type="ARBA" id="ARBA00022741"/>
    </source>
</evidence>
<dbReference type="GO" id="GO:0003924">
    <property type="term" value="F:GTPase activity"/>
    <property type="evidence" value="ECO:0007669"/>
    <property type="project" value="UniProtKB-UniRule"/>
</dbReference>
<feature type="region of interest" description="G4" evidence="7">
    <location>
        <begin position="130"/>
        <end position="133"/>
    </location>
</feature>
<dbReference type="Proteomes" id="UP000186469">
    <property type="component" value="Unassembled WGS sequence"/>
</dbReference>
<dbReference type="GO" id="GO:0005525">
    <property type="term" value="F:GTP binding"/>
    <property type="evidence" value="ECO:0007669"/>
    <property type="project" value="UniProtKB-UniRule"/>
</dbReference>
<dbReference type="InterPro" id="IPR005662">
    <property type="entry name" value="GTPase_Era-like"/>
</dbReference>
<keyword evidence="5 6" id="KW-0342">GTP-binding</keyword>
<dbReference type="InterPro" id="IPR005225">
    <property type="entry name" value="Small_GTP-bd"/>
</dbReference>
<dbReference type="GO" id="GO:0000028">
    <property type="term" value="P:ribosomal small subunit assembly"/>
    <property type="evidence" value="ECO:0007669"/>
    <property type="project" value="TreeGrafter"/>
</dbReference>
<keyword evidence="6" id="KW-0472">Membrane</keyword>
<dbReference type="InterPro" id="IPR030388">
    <property type="entry name" value="G_ERA_dom"/>
</dbReference>
<dbReference type="EMBL" id="FRDI01000003">
    <property type="protein sequence ID" value="SHN55473.1"/>
    <property type="molecule type" value="Genomic_DNA"/>
</dbReference>
<feature type="domain" description="Era-type G" evidence="10">
    <location>
        <begin position="7"/>
        <end position="181"/>
    </location>
</feature>
<keyword evidence="12" id="KW-1185">Reference proteome</keyword>
<dbReference type="STRING" id="1121455.SAMN02745728_00676"/>
<sequence>MSEQKHRCGWVALMGPPNAGKSTLLNAYLGQKVAIVTSKPQTTRNQITGILSEPDSQVIFMDTPGIHKLRGKMNRILLQAAWQAMASADVLVAMLDGDLYIRRPEFLDKDIEPMLKPIAEETRPVAVVINKIDMFADKSKMLPLLEKITQIWPNAEVFPISALTGNGLEALLEFIKKHLPIAPPQFPTDQLSTLPIRFMAAEIIREKLFNTLRQELPYSTTVDIENWEEDKQRKITFINAVIYVARGTHKAMVIGKGGQNLKKVGQFAREEISTLIDQKVHLELFVKVREDWQEDLNFLHSIGLGNPHEM</sequence>
<dbReference type="PROSITE" id="PS51713">
    <property type="entry name" value="G_ERA"/>
    <property type="match status" value="1"/>
</dbReference>
<organism evidence="11 12">
    <name type="scientific">Desulfovibrio litoralis DSM 11393</name>
    <dbReference type="NCBI Taxonomy" id="1121455"/>
    <lineage>
        <taxon>Bacteria</taxon>
        <taxon>Pseudomonadati</taxon>
        <taxon>Thermodesulfobacteriota</taxon>
        <taxon>Desulfovibrionia</taxon>
        <taxon>Desulfovibrionales</taxon>
        <taxon>Desulfovibrionaceae</taxon>
        <taxon>Desulfovibrio</taxon>
    </lineage>
</organism>
<feature type="region of interest" description="G3" evidence="7">
    <location>
        <begin position="62"/>
        <end position="65"/>
    </location>
</feature>
<dbReference type="Gene3D" id="3.40.50.300">
    <property type="entry name" value="P-loop containing nucleotide triphosphate hydrolases"/>
    <property type="match status" value="1"/>
</dbReference>
<keyword evidence="4 6" id="KW-0694">RNA-binding</keyword>
<dbReference type="PANTHER" id="PTHR42698:SF1">
    <property type="entry name" value="GTPASE ERA, MITOCHONDRIAL"/>
    <property type="match status" value="1"/>
</dbReference>
<dbReference type="Pfam" id="PF07650">
    <property type="entry name" value="KH_2"/>
    <property type="match status" value="1"/>
</dbReference>
<dbReference type="Gene3D" id="3.30.300.20">
    <property type="match status" value="1"/>
</dbReference>
<feature type="binding site" evidence="6">
    <location>
        <begin position="130"/>
        <end position="133"/>
    </location>
    <ligand>
        <name>GTP</name>
        <dbReference type="ChEBI" id="CHEBI:37565"/>
    </ligand>
</feature>
<proteinExistence type="inferred from homology"/>
<dbReference type="InterPro" id="IPR009019">
    <property type="entry name" value="KH_sf_prok-type"/>
</dbReference>
<dbReference type="RefSeq" id="WP_072696367.1">
    <property type="nucleotide sequence ID" value="NZ_FRDI01000003.1"/>
</dbReference>
<feature type="domain" description="KH type-2" evidence="9">
    <location>
        <begin position="212"/>
        <end position="290"/>
    </location>
</feature>
<evidence type="ECO:0000256" key="6">
    <source>
        <dbReference type="HAMAP-Rule" id="MF_00367"/>
    </source>
</evidence>
<evidence type="ECO:0000256" key="4">
    <source>
        <dbReference type="ARBA" id="ARBA00022884"/>
    </source>
</evidence>
<protein>
    <recommendedName>
        <fullName evidence="2 6">GTPase Era</fullName>
    </recommendedName>
</protein>
<feature type="region of interest" description="G2" evidence="7">
    <location>
        <begin position="41"/>
        <end position="45"/>
    </location>
</feature>
<dbReference type="InterPro" id="IPR006073">
    <property type="entry name" value="GTP-bd"/>
</dbReference>
<name>A0A1M7SAK2_9BACT</name>
<evidence type="ECO:0000259" key="9">
    <source>
        <dbReference type="PROSITE" id="PS50823"/>
    </source>
</evidence>
<feature type="binding site" evidence="6">
    <location>
        <begin position="62"/>
        <end position="66"/>
    </location>
    <ligand>
        <name>GTP</name>
        <dbReference type="ChEBI" id="CHEBI:37565"/>
    </ligand>
</feature>
<accession>A0A1M7SAK2</accession>
<reference evidence="11 12" key="1">
    <citation type="submission" date="2016-12" db="EMBL/GenBank/DDBJ databases">
        <authorList>
            <person name="Song W.-J."/>
            <person name="Kurnit D.M."/>
        </authorList>
    </citation>
    <scope>NUCLEOTIDE SEQUENCE [LARGE SCALE GENOMIC DNA]</scope>
    <source>
        <strain evidence="11 12">DSM 11393</strain>
    </source>
</reference>
<dbReference type="GO" id="GO:0005829">
    <property type="term" value="C:cytosol"/>
    <property type="evidence" value="ECO:0007669"/>
    <property type="project" value="TreeGrafter"/>
</dbReference>
<dbReference type="AlphaFoldDB" id="A0A1M7SAK2"/>
<gene>
    <name evidence="6" type="primary">era</name>
    <name evidence="11" type="ORF">SAMN02745728_00676</name>
</gene>
<dbReference type="InterPro" id="IPR015946">
    <property type="entry name" value="KH_dom-like_a/b"/>
</dbReference>
<dbReference type="GO" id="GO:0005886">
    <property type="term" value="C:plasma membrane"/>
    <property type="evidence" value="ECO:0007669"/>
    <property type="project" value="UniProtKB-SubCell"/>
</dbReference>
<evidence type="ECO:0000256" key="7">
    <source>
        <dbReference type="PROSITE-ProRule" id="PRU01050"/>
    </source>
</evidence>
<keyword evidence="6" id="KW-0690">Ribosome biogenesis</keyword>
<dbReference type="InterPro" id="IPR004044">
    <property type="entry name" value="KH_dom_type_2"/>
</dbReference>
<comment type="similarity">
    <text evidence="1 6 7 8">Belongs to the TRAFAC class TrmE-Era-EngA-EngB-Septin-like GTPase superfamily. Era GTPase family.</text>
</comment>
<dbReference type="NCBIfam" id="TIGR00231">
    <property type="entry name" value="small_GTP"/>
    <property type="match status" value="1"/>
</dbReference>
<evidence type="ECO:0000256" key="2">
    <source>
        <dbReference type="ARBA" id="ARBA00020484"/>
    </source>
</evidence>
<comment type="subcellular location">
    <subcellularLocation>
        <location evidence="6">Cytoplasm</location>
    </subcellularLocation>
    <subcellularLocation>
        <location evidence="6">Cell membrane</location>
        <topology evidence="6">Peripheral membrane protein</topology>
    </subcellularLocation>
</comment>
<dbReference type="PROSITE" id="PS50823">
    <property type="entry name" value="KH_TYPE_2"/>
    <property type="match status" value="1"/>
</dbReference>
<evidence type="ECO:0000313" key="11">
    <source>
        <dbReference type="EMBL" id="SHN55473.1"/>
    </source>
</evidence>
<feature type="region of interest" description="G5" evidence="7">
    <location>
        <begin position="160"/>
        <end position="162"/>
    </location>
</feature>
<dbReference type="Pfam" id="PF01926">
    <property type="entry name" value="MMR_HSR1"/>
    <property type="match status" value="1"/>
</dbReference>
<comment type="function">
    <text evidence="6">An essential GTPase that binds both GDP and GTP, with rapid nucleotide exchange. Plays a role in 16S rRNA processing and 30S ribosomal subunit biogenesis and possibly also in cell cycle regulation and energy metabolism.</text>
</comment>
<dbReference type="InterPro" id="IPR027417">
    <property type="entry name" value="P-loop_NTPase"/>
</dbReference>
<dbReference type="CDD" id="cd04163">
    <property type="entry name" value="Era"/>
    <property type="match status" value="1"/>
</dbReference>
<feature type="region of interest" description="G1" evidence="7">
    <location>
        <begin position="15"/>
        <end position="22"/>
    </location>
</feature>
<dbReference type="SUPFAM" id="SSF52540">
    <property type="entry name" value="P-loop containing nucleoside triphosphate hydrolases"/>
    <property type="match status" value="1"/>
</dbReference>
<dbReference type="CDD" id="cd22534">
    <property type="entry name" value="KH-II_Era"/>
    <property type="match status" value="1"/>
</dbReference>
<dbReference type="NCBIfam" id="NF000908">
    <property type="entry name" value="PRK00089.1"/>
    <property type="match status" value="1"/>
</dbReference>
<dbReference type="NCBIfam" id="TIGR00436">
    <property type="entry name" value="era"/>
    <property type="match status" value="1"/>
</dbReference>
<evidence type="ECO:0000256" key="8">
    <source>
        <dbReference type="RuleBase" id="RU003761"/>
    </source>
</evidence>
<dbReference type="HAMAP" id="MF_00367">
    <property type="entry name" value="GTPase_Era"/>
    <property type="match status" value="1"/>
</dbReference>
<evidence type="ECO:0000256" key="5">
    <source>
        <dbReference type="ARBA" id="ARBA00023134"/>
    </source>
</evidence>